<accession>A0A2N8K839</accession>
<feature type="domain" description="Acyltransferase 3" evidence="2">
    <location>
        <begin position="8"/>
        <end position="265"/>
    </location>
</feature>
<feature type="transmembrane region" description="Helical" evidence="1">
    <location>
        <begin position="84"/>
        <end position="101"/>
    </location>
</feature>
<feature type="transmembrane region" description="Helical" evidence="1">
    <location>
        <begin position="51"/>
        <end position="72"/>
    </location>
</feature>
<dbReference type="Pfam" id="PF01757">
    <property type="entry name" value="Acyl_transf_3"/>
    <property type="match status" value="1"/>
</dbReference>
<dbReference type="RefSeq" id="WP_146196995.1">
    <property type="nucleotide sequence ID" value="NZ_POQS01000044.1"/>
</dbReference>
<dbReference type="GO" id="GO:0016747">
    <property type="term" value="F:acyltransferase activity, transferring groups other than amino-acyl groups"/>
    <property type="evidence" value="ECO:0007669"/>
    <property type="project" value="InterPro"/>
</dbReference>
<gene>
    <name evidence="3" type="ORF">C1I89_33750</name>
</gene>
<name>A0A2N8K839_9BURK</name>
<dbReference type="AlphaFoldDB" id="A0A2N8K839"/>
<proteinExistence type="predicted"/>
<evidence type="ECO:0000259" key="2">
    <source>
        <dbReference type="Pfam" id="PF01757"/>
    </source>
</evidence>
<keyword evidence="1" id="KW-0472">Membrane</keyword>
<dbReference type="InterPro" id="IPR002656">
    <property type="entry name" value="Acyl_transf_3_dom"/>
</dbReference>
<dbReference type="Proteomes" id="UP000235994">
    <property type="component" value="Unassembled WGS sequence"/>
</dbReference>
<evidence type="ECO:0000256" key="1">
    <source>
        <dbReference type="SAM" id="Phobius"/>
    </source>
</evidence>
<sequence>MAEKNIPGFHYARAVLSIFVVLWHTHAVPRPEIWSATDVFGYVPGVLDIINFQVLLTAVPGFVAISCFLYVLHGGSVHKLRARALRLTALMLFWTMLFLLVDRGLPGLQTAARWLIDSPVVALIGAFGTVYYFFMALAVTLVVTSLCAGLSTRWNVALLAWLCGLIGLFQWIPMHGGPQWMWAHWNPLNFAPYGPAMVLLVRYFPILINRRALAFSILLFCAAAFAVIEWATLPALTGQQPITASIPAYTRISLLPTAAAIVLACISSRAMADKGRSEEL</sequence>
<protein>
    <recommendedName>
        <fullName evidence="2">Acyltransferase 3 domain-containing protein</fullName>
    </recommendedName>
</protein>
<feature type="non-terminal residue" evidence="3">
    <location>
        <position position="280"/>
    </location>
</feature>
<evidence type="ECO:0000313" key="3">
    <source>
        <dbReference type="EMBL" id="PND29623.1"/>
    </source>
</evidence>
<feature type="transmembrane region" description="Helical" evidence="1">
    <location>
        <begin position="121"/>
        <end position="142"/>
    </location>
</feature>
<keyword evidence="4" id="KW-1185">Reference proteome</keyword>
<feature type="transmembrane region" description="Helical" evidence="1">
    <location>
        <begin position="252"/>
        <end position="272"/>
    </location>
</feature>
<keyword evidence="1" id="KW-0812">Transmembrane</keyword>
<feature type="transmembrane region" description="Helical" evidence="1">
    <location>
        <begin position="154"/>
        <end position="172"/>
    </location>
</feature>
<organism evidence="3 4">
    <name type="scientific">Achromobacter pulmonis</name>
    <dbReference type="NCBI Taxonomy" id="1389932"/>
    <lineage>
        <taxon>Bacteria</taxon>
        <taxon>Pseudomonadati</taxon>
        <taxon>Pseudomonadota</taxon>
        <taxon>Betaproteobacteria</taxon>
        <taxon>Burkholderiales</taxon>
        <taxon>Alcaligenaceae</taxon>
        <taxon>Achromobacter</taxon>
    </lineage>
</organism>
<feature type="transmembrane region" description="Helical" evidence="1">
    <location>
        <begin position="212"/>
        <end position="232"/>
    </location>
</feature>
<dbReference type="EMBL" id="POQS01000044">
    <property type="protein sequence ID" value="PND29623.1"/>
    <property type="molecule type" value="Genomic_DNA"/>
</dbReference>
<feature type="transmembrane region" description="Helical" evidence="1">
    <location>
        <begin position="184"/>
        <end position="205"/>
    </location>
</feature>
<comment type="caution">
    <text evidence="3">The sequence shown here is derived from an EMBL/GenBank/DDBJ whole genome shotgun (WGS) entry which is preliminary data.</text>
</comment>
<evidence type="ECO:0000313" key="4">
    <source>
        <dbReference type="Proteomes" id="UP000235994"/>
    </source>
</evidence>
<keyword evidence="1" id="KW-1133">Transmembrane helix</keyword>
<reference evidence="3 4" key="1">
    <citation type="submission" date="2018-01" db="EMBL/GenBank/DDBJ databases">
        <title>The draft genome of an aniline degradation strain ANB-1.</title>
        <authorList>
            <person name="Zhang L."/>
            <person name="Jiang J."/>
        </authorList>
    </citation>
    <scope>NUCLEOTIDE SEQUENCE [LARGE SCALE GENOMIC DNA]</scope>
    <source>
        <strain evidence="3 4">ANB-1</strain>
    </source>
</reference>